<dbReference type="InterPro" id="IPR003000">
    <property type="entry name" value="Sirtuin"/>
</dbReference>
<organism evidence="7 9">
    <name type="scientific">Smittium megazygosporum</name>
    <dbReference type="NCBI Taxonomy" id="133381"/>
    <lineage>
        <taxon>Eukaryota</taxon>
        <taxon>Fungi</taxon>
        <taxon>Fungi incertae sedis</taxon>
        <taxon>Zoopagomycota</taxon>
        <taxon>Kickxellomycotina</taxon>
        <taxon>Harpellomycetes</taxon>
        <taxon>Harpellales</taxon>
        <taxon>Legeriomycetaceae</taxon>
        <taxon>Smittium</taxon>
    </lineage>
</organism>
<keyword evidence="4" id="KW-0479">Metal-binding</keyword>
<name>A0A2T9YVQ2_9FUNG</name>
<keyword evidence="9" id="KW-1185">Reference proteome</keyword>
<dbReference type="Gene3D" id="3.40.50.1220">
    <property type="entry name" value="TPP-binding domain"/>
    <property type="match status" value="2"/>
</dbReference>
<comment type="caution">
    <text evidence="7">The sequence shown here is derived from an EMBL/GenBank/DDBJ whole genome shotgun (WGS) entry which is preliminary data.</text>
</comment>
<feature type="binding site" evidence="4">
    <location>
        <position position="220"/>
    </location>
    <ligand>
        <name>Zn(2+)</name>
        <dbReference type="ChEBI" id="CHEBI:29105"/>
    </ligand>
</feature>
<dbReference type="SUPFAM" id="SSF52467">
    <property type="entry name" value="DHS-like NAD/FAD-binding domain"/>
    <property type="match status" value="1"/>
</dbReference>
<dbReference type="EMBL" id="MBFS01000580">
    <property type="protein sequence ID" value="PVV02170.1"/>
    <property type="molecule type" value="Genomic_DNA"/>
</dbReference>
<dbReference type="PROSITE" id="PS50305">
    <property type="entry name" value="SIRTUIN"/>
    <property type="match status" value="1"/>
</dbReference>
<dbReference type="InterPro" id="IPR026591">
    <property type="entry name" value="Sirtuin_cat_small_dom_sf"/>
</dbReference>
<feature type="binding site" evidence="4">
    <location>
        <position position="217"/>
    </location>
    <ligand>
        <name>Zn(2+)</name>
        <dbReference type="ChEBI" id="CHEBI:29105"/>
    </ligand>
</feature>
<evidence type="ECO:0000313" key="7">
    <source>
        <dbReference type="EMBL" id="PVU96423.1"/>
    </source>
</evidence>
<dbReference type="EMBL" id="MBFS01002499">
    <property type="protein sequence ID" value="PVU96423.1"/>
    <property type="molecule type" value="Genomic_DNA"/>
</dbReference>
<feature type="binding site" evidence="4">
    <location>
        <position position="270"/>
    </location>
    <ligand>
        <name>Zn(2+)</name>
        <dbReference type="ChEBI" id="CHEBI:29105"/>
    </ligand>
</feature>
<dbReference type="Pfam" id="PF02146">
    <property type="entry name" value="SIR2"/>
    <property type="match status" value="1"/>
</dbReference>
<evidence type="ECO:0000256" key="1">
    <source>
        <dbReference type="ARBA" id="ARBA00006924"/>
    </source>
</evidence>
<proteinExistence type="inferred from homology"/>
<dbReference type="GO" id="GO:0017136">
    <property type="term" value="F:histone deacetylase activity, NAD-dependent"/>
    <property type="evidence" value="ECO:0007669"/>
    <property type="project" value="TreeGrafter"/>
</dbReference>
<dbReference type="InterPro" id="IPR050134">
    <property type="entry name" value="NAD-dep_sirtuin_deacylases"/>
</dbReference>
<reference evidence="7 9" key="1">
    <citation type="journal article" date="2018" name="MBio">
        <title>Comparative Genomics Reveals the Core Gene Toolbox for the Fungus-Insect Symbiosis.</title>
        <authorList>
            <person name="Wang Y."/>
            <person name="Stata M."/>
            <person name="Wang W."/>
            <person name="Stajich J.E."/>
            <person name="White M.M."/>
            <person name="Moncalvo J.M."/>
        </authorList>
    </citation>
    <scope>NUCLEOTIDE SEQUENCE [LARGE SCALE GENOMIC DNA]</scope>
    <source>
        <strain evidence="7 9">SC-DP-2</strain>
    </source>
</reference>
<comment type="similarity">
    <text evidence="1">Belongs to the sirtuin family. Class I subfamily.</text>
</comment>
<dbReference type="AlphaFoldDB" id="A0A2T9YVQ2"/>
<dbReference type="GO" id="GO:0005634">
    <property type="term" value="C:nucleus"/>
    <property type="evidence" value="ECO:0007669"/>
    <property type="project" value="TreeGrafter"/>
</dbReference>
<dbReference type="InterPro" id="IPR029035">
    <property type="entry name" value="DHS-like_NAD/FAD-binding_dom"/>
</dbReference>
<dbReference type="GO" id="GO:0070403">
    <property type="term" value="F:NAD+ binding"/>
    <property type="evidence" value="ECO:0007669"/>
    <property type="project" value="InterPro"/>
</dbReference>
<dbReference type="Proteomes" id="UP000245609">
    <property type="component" value="Unassembled WGS sequence"/>
</dbReference>
<dbReference type="OrthoDB" id="2919105at2759"/>
<keyword evidence="3" id="KW-0520">NAD</keyword>
<evidence type="ECO:0000256" key="2">
    <source>
        <dbReference type="ARBA" id="ARBA00022679"/>
    </source>
</evidence>
<gene>
    <name evidence="8" type="ORF">BB560_003383</name>
    <name evidence="7" type="ORF">BB560_005810</name>
</gene>
<dbReference type="STRING" id="133381.A0A2T9YVQ2"/>
<protein>
    <recommendedName>
        <fullName evidence="6">Deacetylase sirtuin-type domain-containing protein</fullName>
    </recommendedName>
</protein>
<dbReference type="PANTHER" id="PTHR11085">
    <property type="entry name" value="NAD-DEPENDENT PROTEIN DEACYLASE SIRTUIN-5, MITOCHONDRIAL-RELATED"/>
    <property type="match status" value="1"/>
</dbReference>
<dbReference type="GO" id="GO:0046872">
    <property type="term" value="F:metal ion binding"/>
    <property type="evidence" value="ECO:0007669"/>
    <property type="project" value="UniProtKB-KW"/>
</dbReference>
<feature type="active site" description="Proton acceptor" evidence="4">
    <location>
        <position position="209"/>
    </location>
</feature>
<dbReference type="PANTHER" id="PTHR11085:SF8">
    <property type="entry name" value="NAD-DEPENDENT HISTONE DEACETYLASE HST3"/>
    <property type="match status" value="1"/>
</dbReference>
<dbReference type="Gene3D" id="3.30.1600.10">
    <property type="entry name" value="SIR2/SIRT2 'Small Domain"/>
    <property type="match status" value="2"/>
</dbReference>
<evidence type="ECO:0000313" key="9">
    <source>
        <dbReference type="Proteomes" id="UP000245609"/>
    </source>
</evidence>
<evidence type="ECO:0000256" key="3">
    <source>
        <dbReference type="ARBA" id="ARBA00023027"/>
    </source>
</evidence>
<sequence length="503" mass="55574">MVKRTNTTTPQPTFKDTIRFELDKFDTDSELKDLVQRISNSRKCFIVTGAGISVASGIADFRSEDGLFAKIQKQYPKKFSSGKDLFDSNIVFSSKTNTELFYEFMNQLYESCEHATPSTTHTMIAKMEARRTLARCYTQNIDCLETKAGSSVNNFFRNVKHAIPKLKPALSVPISCSGISDPSDPSGPFTNCKPPKKSQTLKNKVVQLHGSVNVSVCTLCSSSYKRDPVHSLPHSLPRNPPSHRVSTRLSNKAQSNMSPATSPVAFGSPCPNCCLRAEARVTQGRRPIPVGTLRPAVVLYNEYHMYSDLISDFLAADTNPTKKTSQPDLLLVLGSAMLLPGCINLVRQLANVVHNKDVPGLVVVVNRDSVSHRINSAINRRSAGKKQTYKLPFVDYEILGDVNKFSSLVMGGWRTQTSLKQYATVIKNSTHPIDDKTMALKRKRASLVDESAISSRPTIKKATIQIKKAKINQTETSRVHIPVPQTEACKNGTCMKHGNLLKA</sequence>
<feature type="region of interest" description="Disordered" evidence="5">
    <location>
        <begin position="226"/>
        <end position="246"/>
    </location>
</feature>
<evidence type="ECO:0000313" key="8">
    <source>
        <dbReference type="EMBL" id="PVV02170.1"/>
    </source>
</evidence>
<feature type="domain" description="Deacetylase sirtuin-type" evidence="6">
    <location>
        <begin position="24"/>
        <end position="414"/>
    </location>
</feature>
<keyword evidence="2" id="KW-0808">Transferase</keyword>
<dbReference type="InterPro" id="IPR026590">
    <property type="entry name" value="Ssirtuin_cat_dom"/>
</dbReference>
<keyword evidence="4" id="KW-0862">Zinc</keyword>
<evidence type="ECO:0000256" key="5">
    <source>
        <dbReference type="SAM" id="MobiDB-lite"/>
    </source>
</evidence>
<evidence type="ECO:0000259" key="6">
    <source>
        <dbReference type="PROSITE" id="PS50305"/>
    </source>
</evidence>
<feature type="binding site" evidence="4">
    <location>
        <position position="274"/>
    </location>
    <ligand>
        <name>Zn(2+)</name>
        <dbReference type="ChEBI" id="CHEBI:29105"/>
    </ligand>
</feature>
<evidence type="ECO:0000256" key="4">
    <source>
        <dbReference type="PROSITE-ProRule" id="PRU00236"/>
    </source>
</evidence>
<accession>A0A2T9YVQ2</accession>